<gene>
    <name evidence="1" type="ORF">APZ42_015038</name>
</gene>
<accession>A0A162P4X0</accession>
<name>A0A162P4X0_9CRUS</name>
<sequence>MQTNETLFKRAAKWVYHYSVLTCNRISYTIFKMVASNTTIVSLAVILCLACAVQAGTPLVGYGSNTFNEIFSTGFQNGLGGYGAGTVAGAIGAYGQFTGIGTVGIGQALTAGKGYNPTAGGGSGGSGFGGFGPGQTGSYH</sequence>
<proteinExistence type="predicted"/>
<dbReference type="OrthoDB" id="6374458at2759"/>
<protein>
    <submittedName>
        <fullName evidence="1">Uncharacterized protein</fullName>
    </submittedName>
</protein>
<comment type="caution">
    <text evidence="1">The sequence shown here is derived from an EMBL/GenBank/DDBJ whole genome shotgun (WGS) entry which is preliminary data.</text>
</comment>
<dbReference type="EMBL" id="LRGB01000512">
    <property type="protein sequence ID" value="KZS18523.1"/>
    <property type="molecule type" value="Genomic_DNA"/>
</dbReference>
<reference evidence="1 2" key="1">
    <citation type="submission" date="2016-03" db="EMBL/GenBank/DDBJ databases">
        <title>EvidentialGene: Evidence-directed Construction of Genes on Genomes.</title>
        <authorList>
            <person name="Gilbert D.G."/>
            <person name="Choi J.-H."/>
            <person name="Mockaitis K."/>
            <person name="Colbourne J."/>
            <person name="Pfrender M."/>
        </authorList>
    </citation>
    <scope>NUCLEOTIDE SEQUENCE [LARGE SCALE GENOMIC DNA]</scope>
    <source>
        <strain evidence="1 2">Xinb3</strain>
        <tissue evidence="1">Complete organism</tissue>
    </source>
</reference>
<keyword evidence="2" id="KW-1185">Reference proteome</keyword>
<dbReference type="AlphaFoldDB" id="A0A162P4X0"/>
<dbReference type="Proteomes" id="UP000076858">
    <property type="component" value="Unassembled WGS sequence"/>
</dbReference>
<evidence type="ECO:0000313" key="1">
    <source>
        <dbReference type="EMBL" id="KZS18523.1"/>
    </source>
</evidence>
<evidence type="ECO:0000313" key="2">
    <source>
        <dbReference type="Proteomes" id="UP000076858"/>
    </source>
</evidence>
<organism evidence="1 2">
    <name type="scientific">Daphnia magna</name>
    <dbReference type="NCBI Taxonomy" id="35525"/>
    <lineage>
        <taxon>Eukaryota</taxon>
        <taxon>Metazoa</taxon>
        <taxon>Ecdysozoa</taxon>
        <taxon>Arthropoda</taxon>
        <taxon>Crustacea</taxon>
        <taxon>Branchiopoda</taxon>
        <taxon>Diplostraca</taxon>
        <taxon>Cladocera</taxon>
        <taxon>Anomopoda</taxon>
        <taxon>Daphniidae</taxon>
        <taxon>Daphnia</taxon>
    </lineage>
</organism>